<proteinExistence type="predicted"/>
<dbReference type="EMBL" id="MN740867">
    <property type="protein sequence ID" value="QHU15715.1"/>
    <property type="molecule type" value="Genomic_DNA"/>
</dbReference>
<evidence type="ECO:0008006" key="3">
    <source>
        <dbReference type="Google" id="ProtNLM"/>
    </source>
</evidence>
<name>A0A6C0KCG9_9ZZZZ</name>
<evidence type="ECO:0000313" key="2">
    <source>
        <dbReference type="EMBL" id="QHU15715.1"/>
    </source>
</evidence>
<accession>A0A6C0KCG9</accession>
<feature type="region of interest" description="Disordered" evidence="1">
    <location>
        <begin position="92"/>
        <end position="119"/>
    </location>
</feature>
<organism evidence="2">
    <name type="scientific">viral metagenome</name>
    <dbReference type="NCBI Taxonomy" id="1070528"/>
    <lineage>
        <taxon>unclassified sequences</taxon>
        <taxon>metagenomes</taxon>
        <taxon>organismal metagenomes</taxon>
    </lineage>
</organism>
<dbReference type="AlphaFoldDB" id="A0A6C0KCG9"/>
<evidence type="ECO:0000256" key="1">
    <source>
        <dbReference type="SAM" id="MobiDB-lite"/>
    </source>
</evidence>
<protein>
    <recommendedName>
        <fullName evidence="3">Mitochondrial resolvase Ydc2 catalytic domain-containing protein</fullName>
    </recommendedName>
</protein>
<sequence>MTKEWVAAFDPGKVNFAFIVEEIDTDVIKSLVCPPKNQRFVNEKKEKRLNRNDAEPSDSYIKFLENFYHSGHTILCVNSDITRDNVNEDDKLKVKKPRKTKAEKEAEVESKNDEPKKKRGSKALDANVFLRLTALLDRYKEQFDKCTTIIIEQQMSFGSKINTMAIKIAQHTYSYFLFRYGNTKKIVEFPSYNKTQIMGAPGGLDKPLRKKWAVVKADEIWTLRGDMETSTFVQSNKKKDDLSDCLLHVLSYIIMTYY</sequence>
<reference evidence="2" key="1">
    <citation type="journal article" date="2020" name="Nature">
        <title>Giant virus diversity and host interactions through global metagenomics.</title>
        <authorList>
            <person name="Schulz F."/>
            <person name="Roux S."/>
            <person name="Paez-Espino D."/>
            <person name="Jungbluth S."/>
            <person name="Walsh D.A."/>
            <person name="Denef V.J."/>
            <person name="McMahon K.D."/>
            <person name="Konstantinidis K.T."/>
            <person name="Eloe-Fadrosh E.A."/>
            <person name="Kyrpides N.C."/>
            <person name="Woyke T."/>
        </authorList>
    </citation>
    <scope>NUCLEOTIDE SEQUENCE</scope>
    <source>
        <strain evidence="2">GVMAG-S-3300010158-109</strain>
    </source>
</reference>
<dbReference type="InterPro" id="IPR012337">
    <property type="entry name" value="RNaseH-like_sf"/>
</dbReference>
<feature type="compositionally biased region" description="Basic and acidic residues" evidence="1">
    <location>
        <begin position="100"/>
        <end position="116"/>
    </location>
</feature>
<dbReference type="SUPFAM" id="SSF53098">
    <property type="entry name" value="Ribonuclease H-like"/>
    <property type="match status" value="1"/>
</dbReference>